<dbReference type="PATRIC" id="fig|883081.3.peg.77"/>
<dbReference type="UniPathway" id="UPA00538">
    <property type="reaction ID" value="UER00593"/>
</dbReference>
<evidence type="ECO:0000256" key="7">
    <source>
        <dbReference type="ARBA" id="ARBA00023014"/>
    </source>
</evidence>
<comment type="pathway">
    <text evidence="9">Protein modification; protein lipoylation via endogenous pathway; protein N(6)-(lipoyl)lysine from octanoyl-[acyl-carrier-protein]: step 2/2.</text>
</comment>
<dbReference type="InterPro" id="IPR003698">
    <property type="entry name" value="Lipoyl_synth"/>
</dbReference>
<evidence type="ECO:0000313" key="12">
    <source>
        <dbReference type="EMBL" id="EKU94348.1"/>
    </source>
</evidence>
<comment type="catalytic activity">
    <reaction evidence="8 9">
        <text>[[Fe-S] cluster scaffold protein carrying a second [4Fe-4S](2+) cluster] + N(6)-octanoyl-L-lysyl-[protein] + 2 oxidized [2Fe-2S]-[ferredoxin] + 2 S-adenosyl-L-methionine + 4 H(+) = [[Fe-S] cluster scaffold protein] + N(6)-[(R)-dihydrolipoyl]-L-lysyl-[protein] + 4 Fe(3+) + 2 hydrogen sulfide + 2 5'-deoxyadenosine + 2 L-methionine + 2 reduced [2Fe-2S]-[ferredoxin]</text>
        <dbReference type="Rhea" id="RHEA:16585"/>
        <dbReference type="Rhea" id="RHEA-COMP:9928"/>
        <dbReference type="Rhea" id="RHEA-COMP:10000"/>
        <dbReference type="Rhea" id="RHEA-COMP:10001"/>
        <dbReference type="Rhea" id="RHEA-COMP:10475"/>
        <dbReference type="Rhea" id="RHEA-COMP:14568"/>
        <dbReference type="Rhea" id="RHEA-COMP:14569"/>
        <dbReference type="ChEBI" id="CHEBI:15378"/>
        <dbReference type="ChEBI" id="CHEBI:17319"/>
        <dbReference type="ChEBI" id="CHEBI:29034"/>
        <dbReference type="ChEBI" id="CHEBI:29919"/>
        <dbReference type="ChEBI" id="CHEBI:33722"/>
        <dbReference type="ChEBI" id="CHEBI:33737"/>
        <dbReference type="ChEBI" id="CHEBI:33738"/>
        <dbReference type="ChEBI" id="CHEBI:57844"/>
        <dbReference type="ChEBI" id="CHEBI:59789"/>
        <dbReference type="ChEBI" id="CHEBI:78809"/>
        <dbReference type="ChEBI" id="CHEBI:83100"/>
        <dbReference type="EC" id="2.8.1.8"/>
    </reaction>
</comment>
<dbReference type="NCBIfam" id="NF004019">
    <property type="entry name" value="PRK05481.1"/>
    <property type="match status" value="1"/>
</dbReference>
<gene>
    <name evidence="9" type="primary">lipA</name>
    <name evidence="12" type="ORF">HMPREF9698_00076</name>
</gene>
<dbReference type="Gene3D" id="3.20.20.70">
    <property type="entry name" value="Aldolase class I"/>
    <property type="match status" value="1"/>
</dbReference>
<dbReference type="SFLD" id="SFLDG01058">
    <property type="entry name" value="lipoyl_synthase_like"/>
    <property type="match status" value="1"/>
</dbReference>
<dbReference type="HOGENOM" id="CLU_033144_2_1_9"/>
<reference evidence="12 13" key="1">
    <citation type="submission" date="2012-09" db="EMBL/GenBank/DDBJ databases">
        <title>The Genome Sequence of Alloiococcus otitis ATCC 51267.</title>
        <authorList>
            <consortium name="The Broad Institute Genome Sequencing Platform"/>
            <person name="Earl A."/>
            <person name="Ward D."/>
            <person name="Feldgarden M."/>
            <person name="Gevers D."/>
            <person name="Huys G."/>
            <person name="Walker B."/>
            <person name="Young S.K."/>
            <person name="Zeng Q."/>
            <person name="Gargeya S."/>
            <person name="Fitzgerald M."/>
            <person name="Haas B."/>
            <person name="Abouelleil A."/>
            <person name="Alvarado L."/>
            <person name="Arachchi H.M."/>
            <person name="Berlin A.M."/>
            <person name="Chapman S.B."/>
            <person name="Goldberg J."/>
            <person name="Griggs A."/>
            <person name="Gujja S."/>
            <person name="Hansen M."/>
            <person name="Howarth C."/>
            <person name="Imamovic A."/>
            <person name="Larimer J."/>
            <person name="McCowen C."/>
            <person name="Montmayeur A."/>
            <person name="Murphy C."/>
            <person name="Neiman D."/>
            <person name="Pearson M."/>
            <person name="Priest M."/>
            <person name="Roberts A."/>
            <person name="Saif S."/>
            <person name="Shea T."/>
            <person name="Sisk P."/>
            <person name="Sykes S."/>
            <person name="Wortman J."/>
            <person name="Nusbaum C."/>
            <person name="Birren B."/>
        </authorList>
    </citation>
    <scope>NUCLEOTIDE SEQUENCE [LARGE SCALE GENOMIC DNA]</scope>
    <source>
        <strain evidence="12 13">ATCC 51267</strain>
    </source>
</reference>
<accession>K9ECG5</accession>
<keyword evidence="4 9" id="KW-0949">S-adenosyl-L-methionine</keyword>
<dbReference type="HAMAP" id="MF_00206">
    <property type="entry name" value="Lipoyl_synth"/>
    <property type="match status" value="1"/>
</dbReference>
<keyword evidence="7 9" id="KW-0411">Iron-sulfur</keyword>
<dbReference type="GO" id="GO:0009249">
    <property type="term" value="P:protein lipoylation"/>
    <property type="evidence" value="ECO:0007669"/>
    <property type="project" value="UniProtKB-UniRule"/>
</dbReference>
<comment type="function">
    <text evidence="9">Catalyzes the radical-mediated insertion of two sulfur atoms into the C-6 and C-8 positions of the octanoyl moiety bound to the lipoyl domains of lipoate-dependent enzymes, thereby converting the octanoylated domains into lipoylated derivatives.</text>
</comment>
<dbReference type="SUPFAM" id="SSF102114">
    <property type="entry name" value="Radical SAM enzymes"/>
    <property type="match status" value="1"/>
</dbReference>
<dbReference type="InterPro" id="IPR013785">
    <property type="entry name" value="Aldolase_TIM"/>
</dbReference>
<feature type="binding site" evidence="9">
    <location>
        <position position="74"/>
    </location>
    <ligand>
        <name>[4Fe-4S] cluster</name>
        <dbReference type="ChEBI" id="CHEBI:49883"/>
        <label>2</label>
        <note>4Fe-4S-S-AdoMet</note>
    </ligand>
</feature>
<dbReference type="GO" id="GO:0051539">
    <property type="term" value="F:4 iron, 4 sulfur cluster binding"/>
    <property type="evidence" value="ECO:0007669"/>
    <property type="project" value="UniProtKB-UniRule"/>
</dbReference>
<dbReference type="PROSITE" id="PS51918">
    <property type="entry name" value="RADICAL_SAM"/>
    <property type="match status" value="1"/>
</dbReference>
<dbReference type="PANTHER" id="PTHR10949:SF0">
    <property type="entry name" value="LIPOYL SYNTHASE, MITOCHONDRIAL"/>
    <property type="match status" value="1"/>
</dbReference>
<dbReference type="NCBIfam" id="NF009544">
    <property type="entry name" value="PRK12928.1"/>
    <property type="match status" value="1"/>
</dbReference>
<evidence type="ECO:0000256" key="3">
    <source>
        <dbReference type="ARBA" id="ARBA00022679"/>
    </source>
</evidence>
<dbReference type="PANTHER" id="PTHR10949">
    <property type="entry name" value="LIPOYL SYNTHASE"/>
    <property type="match status" value="1"/>
</dbReference>
<feature type="binding site" evidence="9">
    <location>
        <position position="77"/>
    </location>
    <ligand>
        <name>[4Fe-4S] cluster</name>
        <dbReference type="ChEBI" id="CHEBI:49883"/>
        <label>2</label>
        <note>4Fe-4S-S-AdoMet</note>
    </ligand>
</feature>
<comment type="cofactor">
    <cofactor evidence="9">
        <name>[4Fe-4S] cluster</name>
        <dbReference type="ChEBI" id="CHEBI:49883"/>
    </cofactor>
    <text evidence="9">Binds 2 [4Fe-4S] clusters per subunit. One cluster is coordinated with 3 cysteines and an exchangeable S-adenosyl-L-methionine.</text>
</comment>
<dbReference type="InterPro" id="IPR007197">
    <property type="entry name" value="rSAM"/>
</dbReference>
<feature type="binding site" evidence="9">
    <location>
        <position position="49"/>
    </location>
    <ligand>
        <name>[4Fe-4S] cluster</name>
        <dbReference type="ChEBI" id="CHEBI:49883"/>
        <label>1</label>
    </ligand>
</feature>
<evidence type="ECO:0000256" key="1">
    <source>
        <dbReference type="ARBA" id="ARBA00022485"/>
    </source>
</evidence>
<keyword evidence="1 9" id="KW-0004">4Fe-4S</keyword>
<feature type="binding site" evidence="9">
    <location>
        <position position="44"/>
    </location>
    <ligand>
        <name>[4Fe-4S] cluster</name>
        <dbReference type="ChEBI" id="CHEBI:49883"/>
        <label>1</label>
    </ligand>
</feature>
<dbReference type="eggNOG" id="COG0320">
    <property type="taxonomic scope" value="Bacteria"/>
</dbReference>
<dbReference type="InterPro" id="IPR006638">
    <property type="entry name" value="Elp3/MiaA/NifB-like_rSAM"/>
</dbReference>
<evidence type="ECO:0000259" key="11">
    <source>
        <dbReference type="PROSITE" id="PS51918"/>
    </source>
</evidence>
<dbReference type="CDD" id="cd01335">
    <property type="entry name" value="Radical_SAM"/>
    <property type="match status" value="1"/>
</dbReference>
<evidence type="ECO:0000256" key="2">
    <source>
        <dbReference type="ARBA" id="ARBA00022490"/>
    </source>
</evidence>
<comment type="caution">
    <text evidence="12">The sequence shown here is derived from an EMBL/GenBank/DDBJ whole genome shotgun (WGS) entry which is preliminary data.</text>
</comment>
<dbReference type="EMBL" id="AGXA01000002">
    <property type="protein sequence ID" value="EKU94348.1"/>
    <property type="molecule type" value="Genomic_DNA"/>
</dbReference>
<evidence type="ECO:0000256" key="10">
    <source>
        <dbReference type="SAM" id="MobiDB-lite"/>
    </source>
</evidence>
<dbReference type="Proteomes" id="UP000009875">
    <property type="component" value="Unassembled WGS sequence"/>
</dbReference>
<dbReference type="SFLD" id="SFLDF00271">
    <property type="entry name" value="lipoyl_synthase"/>
    <property type="match status" value="1"/>
</dbReference>
<feature type="binding site" evidence="9">
    <location>
        <position position="70"/>
    </location>
    <ligand>
        <name>[4Fe-4S] cluster</name>
        <dbReference type="ChEBI" id="CHEBI:49883"/>
        <label>2</label>
        <note>4Fe-4S-S-AdoMet</note>
    </ligand>
</feature>
<keyword evidence="13" id="KW-1185">Reference proteome</keyword>
<dbReference type="NCBIfam" id="TIGR00510">
    <property type="entry name" value="lipA"/>
    <property type="match status" value="1"/>
</dbReference>
<feature type="binding site" evidence="9">
    <location>
        <position position="283"/>
    </location>
    <ligand>
        <name>[4Fe-4S] cluster</name>
        <dbReference type="ChEBI" id="CHEBI:49883"/>
        <label>1</label>
    </ligand>
</feature>
<proteinExistence type="inferred from homology"/>
<feature type="region of interest" description="Disordered" evidence="10">
    <location>
        <begin position="1"/>
        <end position="24"/>
    </location>
</feature>
<dbReference type="SFLD" id="SFLDS00029">
    <property type="entry name" value="Radical_SAM"/>
    <property type="match status" value="1"/>
</dbReference>
<dbReference type="Pfam" id="PF04055">
    <property type="entry name" value="Radical_SAM"/>
    <property type="match status" value="1"/>
</dbReference>
<feature type="domain" description="Radical SAM core" evidence="11">
    <location>
        <begin position="56"/>
        <end position="272"/>
    </location>
</feature>
<comment type="similarity">
    <text evidence="9">Belongs to the radical SAM superfamily. Lipoyl synthase family.</text>
</comment>
<feature type="compositionally biased region" description="Polar residues" evidence="10">
    <location>
        <begin position="1"/>
        <end position="16"/>
    </location>
</feature>
<dbReference type="SMART" id="SM00729">
    <property type="entry name" value="Elp3"/>
    <property type="match status" value="1"/>
</dbReference>
<dbReference type="OrthoDB" id="9787898at2"/>
<keyword evidence="6 9" id="KW-0408">Iron</keyword>
<evidence type="ECO:0000256" key="8">
    <source>
        <dbReference type="ARBA" id="ARBA00047326"/>
    </source>
</evidence>
<dbReference type="GO" id="GO:0016992">
    <property type="term" value="F:lipoate synthase activity"/>
    <property type="evidence" value="ECO:0007669"/>
    <property type="project" value="UniProtKB-UniRule"/>
</dbReference>
<organism evidence="12 13">
    <name type="scientific">Alloiococcus otitis ATCC 51267</name>
    <dbReference type="NCBI Taxonomy" id="883081"/>
    <lineage>
        <taxon>Bacteria</taxon>
        <taxon>Bacillati</taxon>
        <taxon>Bacillota</taxon>
        <taxon>Bacilli</taxon>
        <taxon>Lactobacillales</taxon>
        <taxon>Carnobacteriaceae</taxon>
        <taxon>Alloiococcus</taxon>
    </lineage>
</organism>
<dbReference type="STRING" id="883081.HMPREF9698_00076"/>
<dbReference type="FunFam" id="3.20.20.70:FF:000040">
    <property type="entry name" value="Lipoyl synthase"/>
    <property type="match status" value="1"/>
</dbReference>
<sequence>MDAKTNKNNSAATPTSVKPRVRFNPNDVGQVDTMFKDLKLNTVCTEATCPNIGECFASGTASFMILGKHCSRNCRFCDVATGGMEPVDPMEPEHLADGVKQLKLNHVVITCVARDDLPDGGAGQFAKCIELIHQECPDVTVEVLISDLQGDHDSIDKVIQAKPDIINHNVETVERISPMIRHRATYERSLGVLEYVKEQDPEIFTKTGIMLGLGETEEEIYQTMDDCLAVGVDFFTIGQYLQPSPKHYPLSEYVSRQKFGEYNRIGRQKGFKFVASGPQVRSSYKAHEALHS</sequence>
<feature type="binding site" evidence="9">
    <location>
        <position position="55"/>
    </location>
    <ligand>
        <name>[4Fe-4S] cluster</name>
        <dbReference type="ChEBI" id="CHEBI:49883"/>
        <label>1</label>
    </ligand>
</feature>
<dbReference type="AlphaFoldDB" id="K9ECG5"/>
<evidence type="ECO:0000256" key="6">
    <source>
        <dbReference type="ARBA" id="ARBA00023004"/>
    </source>
</evidence>
<comment type="subcellular location">
    <subcellularLocation>
        <location evidence="9">Cytoplasm</location>
    </subcellularLocation>
</comment>
<name>K9ECG5_9LACT</name>
<protein>
    <recommendedName>
        <fullName evidence="9">Lipoyl synthase</fullName>
        <ecNumber evidence="9">2.8.1.8</ecNumber>
    </recommendedName>
    <alternativeName>
        <fullName evidence="9">Lip-syn</fullName>
        <shortName evidence="9">LS</shortName>
    </alternativeName>
    <alternativeName>
        <fullName evidence="9">Lipoate synthase</fullName>
    </alternativeName>
    <alternativeName>
        <fullName evidence="9">Lipoic acid synthase</fullName>
    </alternativeName>
    <alternativeName>
        <fullName evidence="9">Sulfur insertion protein LipA</fullName>
    </alternativeName>
</protein>
<dbReference type="GO" id="GO:0005737">
    <property type="term" value="C:cytoplasm"/>
    <property type="evidence" value="ECO:0007669"/>
    <property type="project" value="UniProtKB-SubCell"/>
</dbReference>
<evidence type="ECO:0000256" key="4">
    <source>
        <dbReference type="ARBA" id="ARBA00022691"/>
    </source>
</evidence>
<dbReference type="GO" id="GO:0046872">
    <property type="term" value="F:metal ion binding"/>
    <property type="evidence" value="ECO:0007669"/>
    <property type="project" value="UniProtKB-KW"/>
</dbReference>
<dbReference type="RefSeq" id="WP_003776186.1">
    <property type="nucleotide sequence ID" value="NZ_JH992957.1"/>
</dbReference>
<keyword evidence="2 9" id="KW-0963">Cytoplasm</keyword>
<dbReference type="EC" id="2.8.1.8" evidence="9"/>
<keyword evidence="3 9" id="KW-0808">Transferase</keyword>
<dbReference type="InterPro" id="IPR058240">
    <property type="entry name" value="rSAM_sf"/>
</dbReference>
<dbReference type="PIRSF" id="PIRSF005963">
    <property type="entry name" value="Lipoyl_synth"/>
    <property type="match status" value="1"/>
</dbReference>
<evidence type="ECO:0000313" key="13">
    <source>
        <dbReference type="Proteomes" id="UP000009875"/>
    </source>
</evidence>
<evidence type="ECO:0000256" key="5">
    <source>
        <dbReference type="ARBA" id="ARBA00022723"/>
    </source>
</evidence>
<keyword evidence="5 9" id="KW-0479">Metal-binding</keyword>
<evidence type="ECO:0000256" key="9">
    <source>
        <dbReference type="HAMAP-Rule" id="MF_00206"/>
    </source>
</evidence>